<feature type="chain" id="PRO_5012937636" description="Chitin-binding type-4 domain-containing protein" evidence="1">
    <location>
        <begin position="21"/>
        <end position="180"/>
    </location>
</feature>
<dbReference type="AlphaFoldDB" id="A0A1Y2HCB0"/>
<dbReference type="PANTHER" id="PTHR36182:SF1">
    <property type="entry name" value="PROTEIN, PUTATIVE (AFU_ORTHOLOGUE AFUA_6G10930)-RELATED"/>
    <property type="match status" value="1"/>
</dbReference>
<evidence type="ECO:0000313" key="2">
    <source>
        <dbReference type="EMBL" id="ORZ31624.1"/>
    </source>
</evidence>
<feature type="signal peptide" evidence="1">
    <location>
        <begin position="1"/>
        <end position="20"/>
    </location>
</feature>
<comment type="caution">
    <text evidence="2">The sequence shown here is derived from an EMBL/GenBank/DDBJ whole genome shotgun (WGS) entry which is preliminary data.</text>
</comment>
<keyword evidence="3" id="KW-1185">Reference proteome</keyword>
<reference evidence="2 3" key="1">
    <citation type="submission" date="2016-07" db="EMBL/GenBank/DDBJ databases">
        <title>Pervasive Adenine N6-methylation of Active Genes in Fungi.</title>
        <authorList>
            <consortium name="DOE Joint Genome Institute"/>
            <person name="Mondo S.J."/>
            <person name="Dannebaum R.O."/>
            <person name="Kuo R.C."/>
            <person name="Labutti K."/>
            <person name="Haridas S."/>
            <person name="Kuo A."/>
            <person name="Salamov A."/>
            <person name="Ahrendt S.R."/>
            <person name="Lipzen A."/>
            <person name="Sullivan W."/>
            <person name="Andreopoulos W.B."/>
            <person name="Clum A."/>
            <person name="Lindquist E."/>
            <person name="Daum C."/>
            <person name="Ramamoorthy G.K."/>
            <person name="Gryganskyi A."/>
            <person name="Culley D."/>
            <person name="Magnuson J.K."/>
            <person name="James T.Y."/>
            <person name="O'Malley M.A."/>
            <person name="Stajich J.E."/>
            <person name="Spatafora J.W."/>
            <person name="Visel A."/>
            <person name="Grigoriev I.V."/>
        </authorList>
    </citation>
    <scope>NUCLEOTIDE SEQUENCE [LARGE SCALE GENOMIC DNA]</scope>
    <source>
        <strain evidence="2 3">PL171</strain>
    </source>
</reference>
<dbReference type="OrthoDB" id="2342176at2759"/>
<dbReference type="Gene3D" id="2.70.50.70">
    <property type="match status" value="1"/>
</dbReference>
<evidence type="ECO:0000256" key="1">
    <source>
        <dbReference type="SAM" id="SignalP"/>
    </source>
</evidence>
<accession>A0A1Y2HCB0</accession>
<dbReference type="STRING" id="765915.A0A1Y2HCB0"/>
<dbReference type="Proteomes" id="UP000193411">
    <property type="component" value="Unassembled WGS sequence"/>
</dbReference>
<sequence>MTRSILSLLVALASATLVQAHMEMASPPPRRSQRNPFVKEADRDYNLNFPLEPHTEFKFPCRGSPAGPSVSTLTPGTSYPVQLFGSAIHNGGHCQFSISYDGGKTFVALHTILNRCMLDGLSFQVPLPATLPGGPAVFAWTWINATGNRELYMNCADVTVNGPAKGTLKGPKIVVANIPG</sequence>
<dbReference type="EMBL" id="MCFL01000057">
    <property type="protein sequence ID" value="ORZ31624.1"/>
    <property type="molecule type" value="Genomic_DNA"/>
</dbReference>
<keyword evidence="1" id="KW-0732">Signal</keyword>
<dbReference type="PANTHER" id="PTHR36182">
    <property type="entry name" value="PROTEIN, PUTATIVE (AFU_ORTHOLOGUE AFUA_6G10930)-RELATED"/>
    <property type="match status" value="1"/>
</dbReference>
<protein>
    <recommendedName>
        <fullName evidence="4">Chitin-binding type-4 domain-containing protein</fullName>
    </recommendedName>
</protein>
<organism evidence="2 3">
    <name type="scientific">Catenaria anguillulae PL171</name>
    <dbReference type="NCBI Taxonomy" id="765915"/>
    <lineage>
        <taxon>Eukaryota</taxon>
        <taxon>Fungi</taxon>
        <taxon>Fungi incertae sedis</taxon>
        <taxon>Blastocladiomycota</taxon>
        <taxon>Blastocladiomycetes</taxon>
        <taxon>Blastocladiales</taxon>
        <taxon>Catenariaceae</taxon>
        <taxon>Catenaria</taxon>
    </lineage>
</organism>
<name>A0A1Y2HCB0_9FUNG</name>
<proteinExistence type="predicted"/>
<gene>
    <name evidence="2" type="ORF">BCR44DRAFT_1392493</name>
</gene>
<evidence type="ECO:0008006" key="4">
    <source>
        <dbReference type="Google" id="ProtNLM"/>
    </source>
</evidence>
<feature type="non-terminal residue" evidence="2">
    <location>
        <position position="180"/>
    </location>
</feature>
<evidence type="ECO:0000313" key="3">
    <source>
        <dbReference type="Proteomes" id="UP000193411"/>
    </source>
</evidence>